<accession>A0A0C4YBP6</accession>
<organism evidence="8 9">
    <name type="scientific">Cupriavidus basilensis</name>
    <dbReference type="NCBI Taxonomy" id="68895"/>
    <lineage>
        <taxon>Bacteria</taxon>
        <taxon>Pseudomonadati</taxon>
        <taxon>Pseudomonadota</taxon>
        <taxon>Betaproteobacteria</taxon>
        <taxon>Burkholderiales</taxon>
        <taxon>Burkholderiaceae</taxon>
        <taxon>Cupriavidus</taxon>
    </lineage>
</organism>
<proteinExistence type="inferred from homology"/>
<evidence type="ECO:0000256" key="1">
    <source>
        <dbReference type="ARBA" id="ARBA00004651"/>
    </source>
</evidence>
<dbReference type="OrthoDB" id="556585at2"/>
<feature type="transmembrane region" description="Helical" evidence="7">
    <location>
        <begin position="112"/>
        <end position="132"/>
    </location>
</feature>
<comment type="subcellular location">
    <subcellularLocation>
        <location evidence="1">Cell membrane</location>
        <topology evidence="1">Multi-pass membrane protein</topology>
    </subcellularLocation>
</comment>
<evidence type="ECO:0000256" key="2">
    <source>
        <dbReference type="ARBA" id="ARBA00005262"/>
    </source>
</evidence>
<dbReference type="PANTHER" id="PTHR43663:SF1">
    <property type="entry name" value="CHROMATE TRANSPORTER"/>
    <property type="match status" value="1"/>
</dbReference>
<evidence type="ECO:0000313" key="8">
    <source>
        <dbReference type="EMBL" id="AJG20348.1"/>
    </source>
</evidence>
<dbReference type="RefSeq" id="WP_043348132.1">
    <property type="nucleotide sequence ID" value="NZ_CP010536.1"/>
</dbReference>
<keyword evidence="5 7" id="KW-1133">Transmembrane helix</keyword>
<evidence type="ECO:0000256" key="7">
    <source>
        <dbReference type="SAM" id="Phobius"/>
    </source>
</evidence>
<dbReference type="Proteomes" id="UP000031843">
    <property type="component" value="Chromosome main"/>
</dbReference>
<evidence type="ECO:0000256" key="4">
    <source>
        <dbReference type="ARBA" id="ARBA00022692"/>
    </source>
</evidence>
<feature type="transmembrane region" description="Helical" evidence="7">
    <location>
        <begin position="50"/>
        <end position="71"/>
    </location>
</feature>
<evidence type="ECO:0000313" key="9">
    <source>
        <dbReference type="Proteomes" id="UP000031843"/>
    </source>
</evidence>
<dbReference type="EMBL" id="CP010536">
    <property type="protein sequence ID" value="AJG20348.1"/>
    <property type="molecule type" value="Genomic_DNA"/>
</dbReference>
<feature type="transmembrane region" description="Helical" evidence="7">
    <location>
        <begin position="6"/>
        <end position="29"/>
    </location>
</feature>
<comment type="similarity">
    <text evidence="2">Belongs to the chromate ion transporter (CHR) (TC 2.A.51) family.</text>
</comment>
<dbReference type="PANTHER" id="PTHR43663">
    <property type="entry name" value="CHROMATE TRANSPORT PROTEIN-RELATED"/>
    <property type="match status" value="1"/>
</dbReference>
<protein>
    <submittedName>
        <fullName evidence="8">Chromate transport protein ChrA</fullName>
    </submittedName>
</protein>
<keyword evidence="3" id="KW-1003">Cell membrane</keyword>
<dbReference type="Pfam" id="PF02417">
    <property type="entry name" value="Chromate_transp"/>
    <property type="match status" value="1"/>
</dbReference>
<evidence type="ECO:0000256" key="3">
    <source>
        <dbReference type="ARBA" id="ARBA00022475"/>
    </source>
</evidence>
<dbReference type="GO" id="GO:0005886">
    <property type="term" value="C:plasma membrane"/>
    <property type="evidence" value="ECO:0007669"/>
    <property type="project" value="UniProtKB-SubCell"/>
</dbReference>
<evidence type="ECO:0000256" key="5">
    <source>
        <dbReference type="ARBA" id="ARBA00022989"/>
    </source>
</evidence>
<evidence type="ECO:0000256" key="6">
    <source>
        <dbReference type="ARBA" id="ARBA00023136"/>
    </source>
</evidence>
<dbReference type="InterPro" id="IPR003370">
    <property type="entry name" value="Chromate_transpt"/>
</dbReference>
<dbReference type="STRING" id="68895.RR42_m2976"/>
<sequence>MSSPNVLSSLLTHFLTLSFLAIGGASTTIPDMHRFLVESNAWMSDAQFSAMYAISQAAPGPNILFVALFGWQVAGLAGAIVGMIGICGPSSVIALGFEYFAGRSPQARWPGLIRRGLATLTIGLLFSTGWILAASVDHRWTAVAVTVVTIVLMLKTKVHPLVLVALGAGAGLMGLV</sequence>
<gene>
    <name evidence="8" type="ORF">RR42_m2976</name>
</gene>
<dbReference type="KEGG" id="cbw:RR42_m2976"/>
<dbReference type="GO" id="GO:0015109">
    <property type="term" value="F:chromate transmembrane transporter activity"/>
    <property type="evidence" value="ECO:0007669"/>
    <property type="project" value="InterPro"/>
</dbReference>
<feature type="transmembrane region" description="Helical" evidence="7">
    <location>
        <begin position="138"/>
        <end position="154"/>
    </location>
</feature>
<keyword evidence="9" id="KW-1185">Reference proteome</keyword>
<feature type="transmembrane region" description="Helical" evidence="7">
    <location>
        <begin position="77"/>
        <end position="100"/>
    </location>
</feature>
<dbReference type="InterPro" id="IPR052518">
    <property type="entry name" value="CHR_Transporter"/>
</dbReference>
<name>A0A0C4YBP6_9BURK</name>
<keyword evidence="6 7" id="KW-0472">Membrane</keyword>
<dbReference type="AlphaFoldDB" id="A0A0C4YBP6"/>
<reference evidence="8 9" key="1">
    <citation type="journal article" date="2015" name="Genome Announc.">
        <title>Complete Genome Sequence of Cupriavidus basilensis 4G11, Isolated from the Oak Ridge Field Research Center Site.</title>
        <authorList>
            <person name="Ray J."/>
            <person name="Waters R.J."/>
            <person name="Skerker J.M."/>
            <person name="Kuehl J.V."/>
            <person name="Price M.N."/>
            <person name="Huang J."/>
            <person name="Chakraborty R."/>
            <person name="Arkin A.P."/>
            <person name="Deutschbauer A."/>
        </authorList>
    </citation>
    <scope>NUCLEOTIDE SEQUENCE [LARGE SCALE GENOMIC DNA]</scope>
    <source>
        <strain evidence="8">4G11</strain>
    </source>
</reference>
<keyword evidence="4 7" id="KW-0812">Transmembrane</keyword>